<evidence type="ECO:0000256" key="1">
    <source>
        <dbReference type="SAM" id="SignalP"/>
    </source>
</evidence>
<dbReference type="Proteomes" id="UP000287908">
    <property type="component" value="Unassembled WGS sequence"/>
</dbReference>
<dbReference type="RefSeq" id="WP_126785077.1">
    <property type="nucleotide sequence ID" value="NZ_PIQF01000003.1"/>
</dbReference>
<dbReference type="EMBL" id="PIQF01000003">
    <property type="protein sequence ID" value="RUO75203.1"/>
    <property type="molecule type" value="Genomic_DNA"/>
</dbReference>
<evidence type="ECO:0000313" key="3">
    <source>
        <dbReference type="Proteomes" id="UP000287908"/>
    </source>
</evidence>
<evidence type="ECO:0008006" key="4">
    <source>
        <dbReference type="Google" id="ProtNLM"/>
    </source>
</evidence>
<evidence type="ECO:0000313" key="2">
    <source>
        <dbReference type="EMBL" id="RUO75203.1"/>
    </source>
</evidence>
<protein>
    <recommendedName>
        <fullName evidence="4">Transglutaminase-like domain-containing protein</fullName>
    </recommendedName>
</protein>
<keyword evidence="1" id="KW-0732">Signal</keyword>
<dbReference type="OrthoDB" id="5592079at2"/>
<proteinExistence type="predicted"/>
<keyword evidence="3" id="KW-1185">Reference proteome</keyword>
<organism evidence="2 3">
    <name type="scientific">Idiomarina seosinensis</name>
    <dbReference type="NCBI Taxonomy" id="281739"/>
    <lineage>
        <taxon>Bacteria</taxon>
        <taxon>Pseudomonadati</taxon>
        <taxon>Pseudomonadota</taxon>
        <taxon>Gammaproteobacteria</taxon>
        <taxon>Alteromonadales</taxon>
        <taxon>Idiomarinaceae</taxon>
        <taxon>Idiomarina</taxon>
    </lineage>
</organism>
<feature type="signal peptide" evidence="1">
    <location>
        <begin position="1"/>
        <end position="27"/>
    </location>
</feature>
<reference evidence="2 3" key="1">
    <citation type="journal article" date="2011" name="Front. Microbiol.">
        <title>Genomic signatures of strain selection and enhancement in Bacillus atrophaeus var. globigii, a historical biowarfare simulant.</title>
        <authorList>
            <person name="Gibbons H.S."/>
            <person name="Broomall S.M."/>
            <person name="McNew L.A."/>
            <person name="Daligault H."/>
            <person name="Chapman C."/>
            <person name="Bruce D."/>
            <person name="Karavis M."/>
            <person name="Krepps M."/>
            <person name="McGregor P.A."/>
            <person name="Hong C."/>
            <person name="Park K.H."/>
            <person name="Akmal A."/>
            <person name="Feldman A."/>
            <person name="Lin J.S."/>
            <person name="Chang W.E."/>
            <person name="Higgs B.W."/>
            <person name="Demirev P."/>
            <person name="Lindquist J."/>
            <person name="Liem A."/>
            <person name="Fochler E."/>
            <person name="Read T.D."/>
            <person name="Tapia R."/>
            <person name="Johnson S."/>
            <person name="Bishop-Lilly K.A."/>
            <person name="Detter C."/>
            <person name="Han C."/>
            <person name="Sozhamannan S."/>
            <person name="Rosenzweig C.N."/>
            <person name="Skowronski E.W."/>
        </authorList>
    </citation>
    <scope>NUCLEOTIDE SEQUENCE [LARGE SCALE GENOMIC DNA]</scope>
    <source>
        <strain evidence="2 3">CL-SP19</strain>
    </source>
</reference>
<feature type="chain" id="PRO_5019567536" description="Transglutaminase-like domain-containing protein" evidence="1">
    <location>
        <begin position="28"/>
        <end position="325"/>
    </location>
</feature>
<dbReference type="AlphaFoldDB" id="A0A432ZB62"/>
<gene>
    <name evidence="2" type="ORF">CWI81_09475</name>
</gene>
<sequence length="325" mass="36982">MNKRRLTNTLSCIVGVCILVFSYSAFAQQTSFNKTKQDGQLSFGYQWQDANGQQQQLKFSVDSSEFLSSLERFRSYNLERANRELAHQLNRYIKQQQWRGVEVQLSPRQKNIRIRLKNARSQQQQRDFEGQAERVRHYYQQQWQHYLDANNYQYISLPPGETGIIPDAVSIAKQQQSLFNSLITEVGETLRDNSRQSYTNFVGQFIQSIPYDKLEDDINSRGDGFTPPNQLIYYNRGDCDSKSALMAAILRPIIPQAKMAIVYLPGHALFAIAMNASDADKTITVDGSTLVLMEVAGPTLMPAGEIADSSAFYIDNGQYTVVEVN</sequence>
<accession>A0A432ZB62</accession>
<comment type="caution">
    <text evidence="2">The sequence shown here is derived from an EMBL/GenBank/DDBJ whole genome shotgun (WGS) entry which is preliminary data.</text>
</comment>
<name>A0A432ZB62_9GAMM</name>